<dbReference type="EMBL" id="VRMG01000007">
    <property type="protein sequence ID" value="TXN30243.1"/>
    <property type="molecule type" value="Genomic_DNA"/>
</dbReference>
<organism evidence="1 2">
    <name type="scientific">Lacisediminihabitans profunda</name>
    <dbReference type="NCBI Taxonomy" id="2594790"/>
    <lineage>
        <taxon>Bacteria</taxon>
        <taxon>Bacillati</taxon>
        <taxon>Actinomycetota</taxon>
        <taxon>Actinomycetes</taxon>
        <taxon>Micrococcales</taxon>
        <taxon>Microbacteriaceae</taxon>
        <taxon>Lacisediminihabitans</taxon>
    </lineage>
</organism>
<keyword evidence="2" id="KW-1185">Reference proteome</keyword>
<evidence type="ECO:0000313" key="1">
    <source>
        <dbReference type="EMBL" id="TXN30243.1"/>
    </source>
</evidence>
<protein>
    <recommendedName>
        <fullName evidence="3">Transcriptional regulator, AbiEi antitoxin, Type IV TA system</fullName>
    </recommendedName>
</protein>
<evidence type="ECO:0008006" key="3">
    <source>
        <dbReference type="Google" id="ProtNLM"/>
    </source>
</evidence>
<accession>A0A5C8URW4</accession>
<sequence length="320" mass="35578">MHYSPLARDGLILVSRITEHVDDSRALRRDVERGLLVALRRGAFVERSTWDESDSRDRHLLRARAAIAAASRPCALAGLSAAAVWGMPIAGDWPAEVTMLDEWRGGGRSEPGVRKTAAGFATAQIELIDGIRVTSLARTALDVSRLATISDAVGSVDWALWRKNPRAVTVQDLITELESLHPRTGGRQLRRVIGFATSLSDSFGESTTRAVIHQLGFAPPELQVEFRDAEGLIVPDFFWRETRQVAEFDGKAKYTRAEFTKGDPVEVLWKEKKREDRLRRVGCGVTRILTEHVAQPRRLERLLLDAGIPRGGETTSRREA</sequence>
<comment type="caution">
    <text evidence="1">The sequence shown here is derived from an EMBL/GenBank/DDBJ whole genome shotgun (WGS) entry which is preliminary data.</text>
</comment>
<gene>
    <name evidence="1" type="ORF">FVP33_09485</name>
</gene>
<name>A0A5C8URW4_9MICO</name>
<dbReference type="AlphaFoldDB" id="A0A5C8URW4"/>
<reference evidence="1 2" key="1">
    <citation type="submission" date="2019-08" db="EMBL/GenBank/DDBJ databases">
        <title>Bacterial whole genome sequence for Glaciihabitans sp. CHu50b-6-2.</title>
        <authorList>
            <person name="Jin L."/>
        </authorList>
    </citation>
    <scope>NUCLEOTIDE SEQUENCE [LARGE SCALE GENOMIC DNA]</scope>
    <source>
        <strain evidence="1 2">CHu50b-6-2</strain>
    </source>
</reference>
<evidence type="ECO:0000313" key="2">
    <source>
        <dbReference type="Proteomes" id="UP000321379"/>
    </source>
</evidence>
<dbReference type="RefSeq" id="WP_147783429.1">
    <property type="nucleotide sequence ID" value="NZ_VRMG01000007.1"/>
</dbReference>
<dbReference type="Proteomes" id="UP000321379">
    <property type="component" value="Unassembled WGS sequence"/>
</dbReference>
<proteinExistence type="predicted"/>